<gene>
    <name evidence="3" type="ORF">HPP92_006023</name>
</gene>
<evidence type="ECO:0000313" key="3">
    <source>
        <dbReference type="EMBL" id="KAG0492625.1"/>
    </source>
</evidence>
<reference evidence="3 4" key="1">
    <citation type="journal article" date="2020" name="Nat. Food">
        <title>A phased Vanilla planifolia genome enables genetic improvement of flavour and production.</title>
        <authorList>
            <person name="Hasing T."/>
            <person name="Tang H."/>
            <person name="Brym M."/>
            <person name="Khazi F."/>
            <person name="Huang T."/>
            <person name="Chambers A.H."/>
        </authorList>
    </citation>
    <scope>NUCLEOTIDE SEQUENCE [LARGE SCALE GENOMIC DNA]</scope>
    <source>
        <tissue evidence="3">Leaf</tissue>
    </source>
</reference>
<dbReference type="EMBL" id="JADCNL010000002">
    <property type="protein sequence ID" value="KAG0492625.1"/>
    <property type="molecule type" value="Genomic_DNA"/>
</dbReference>
<sequence>MLMSTKAPSLVKLCIGTAIANLRYIGDVGGLEMHLLEGILPHCTVDQLMHIENSTEPVDLTPVTNDLWKRFYEQQFGAEHMMLVMRRMKQKHVAFKWRLLYEAKTKERKEFQSKSAEKLKKRYEEELAKKQSKQVRICSKVPPSSNKRSFSLVGCSGYNLSHIKSNIMKKAKLEYLNSNEVKIHAAMRRNIVERKSCLTRSAPPSKPTRFLEKSSASTSRISK</sequence>
<dbReference type="PANTHER" id="PTHR47543:SF2">
    <property type="entry name" value="RNA POLYMERASE II TRANSCRIPTION FACTOR SIII SUBUNIT A"/>
    <property type="match status" value="1"/>
</dbReference>
<name>A0A835VD58_VANPL</name>
<feature type="compositionally biased region" description="Polar residues" evidence="2">
    <location>
        <begin position="214"/>
        <end position="223"/>
    </location>
</feature>
<dbReference type="Proteomes" id="UP000636800">
    <property type="component" value="Chromosome 2"/>
</dbReference>
<evidence type="ECO:0000256" key="2">
    <source>
        <dbReference type="SAM" id="MobiDB-lite"/>
    </source>
</evidence>
<evidence type="ECO:0008006" key="5">
    <source>
        <dbReference type="Google" id="ProtNLM"/>
    </source>
</evidence>
<feature type="coiled-coil region" evidence="1">
    <location>
        <begin position="106"/>
        <end position="136"/>
    </location>
</feature>
<comment type="caution">
    <text evidence="3">The sequence shown here is derived from an EMBL/GenBank/DDBJ whole genome shotgun (WGS) entry which is preliminary data.</text>
</comment>
<dbReference type="GO" id="GO:0006368">
    <property type="term" value="P:transcription elongation by RNA polymerase II"/>
    <property type="evidence" value="ECO:0007669"/>
    <property type="project" value="InterPro"/>
</dbReference>
<dbReference type="InterPro" id="IPR010684">
    <property type="entry name" value="RNA_pol_II_trans_fac_SIII_A"/>
</dbReference>
<dbReference type="Gene3D" id="6.10.250.3180">
    <property type="match status" value="1"/>
</dbReference>
<dbReference type="GO" id="GO:0070449">
    <property type="term" value="C:elongin complex"/>
    <property type="evidence" value="ECO:0007669"/>
    <property type="project" value="InterPro"/>
</dbReference>
<organism evidence="3 4">
    <name type="scientific">Vanilla planifolia</name>
    <name type="common">Vanilla</name>
    <dbReference type="NCBI Taxonomy" id="51239"/>
    <lineage>
        <taxon>Eukaryota</taxon>
        <taxon>Viridiplantae</taxon>
        <taxon>Streptophyta</taxon>
        <taxon>Embryophyta</taxon>
        <taxon>Tracheophyta</taxon>
        <taxon>Spermatophyta</taxon>
        <taxon>Magnoliopsida</taxon>
        <taxon>Liliopsida</taxon>
        <taxon>Asparagales</taxon>
        <taxon>Orchidaceae</taxon>
        <taxon>Vanilloideae</taxon>
        <taxon>Vanilleae</taxon>
        <taxon>Vanilla</taxon>
    </lineage>
</organism>
<keyword evidence="1" id="KW-0175">Coiled coil</keyword>
<dbReference type="PANTHER" id="PTHR47543">
    <property type="entry name" value="OS08G0169600 PROTEIN"/>
    <property type="match status" value="1"/>
</dbReference>
<proteinExistence type="predicted"/>
<dbReference type="Pfam" id="PF06881">
    <property type="entry name" value="Elongin_A"/>
    <property type="match status" value="1"/>
</dbReference>
<evidence type="ECO:0000313" key="4">
    <source>
        <dbReference type="Proteomes" id="UP000636800"/>
    </source>
</evidence>
<keyword evidence="4" id="KW-1185">Reference proteome</keyword>
<dbReference type="OrthoDB" id="6424451at2759"/>
<protein>
    <recommendedName>
        <fullName evidence="5">Elongin-A</fullName>
    </recommendedName>
</protein>
<dbReference type="AlphaFoldDB" id="A0A835VD58"/>
<feature type="region of interest" description="Disordered" evidence="2">
    <location>
        <begin position="198"/>
        <end position="223"/>
    </location>
</feature>
<evidence type="ECO:0000256" key="1">
    <source>
        <dbReference type="SAM" id="Coils"/>
    </source>
</evidence>
<accession>A0A835VD58</accession>